<evidence type="ECO:0000313" key="11">
    <source>
        <dbReference type="EMBL" id="CCH76228.1"/>
    </source>
</evidence>
<comment type="similarity">
    <text evidence="2 8 9">Belongs to the ATPase epsilon chain family.</text>
</comment>
<evidence type="ECO:0000256" key="8">
    <source>
        <dbReference type="HAMAP-Rule" id="MF_00530"/>
    </source>
</evidence>
<dbReference type="AlphaFoldDB" id="A0A077LST4"/>
<dbReference type="RefSeq" id="WP_048552924.1">
    <property type="nucleotide sequence ID" value="NZ_HF570958.1"/>
</dbReference>
<dbReference type="GO" id="GO:0005886">
    <property type="term" value="C:plasma membrane"/>
    <property type="evidence" value="ECO:0007669"/>
    <property type="project" value="UniProtKB-SubCell"/>
</dbReference>
<evidence type="ECO:0000256" key="7">
    <source>
        <dbReference type="ARBA" id="ARBA00023310"/>
    </source>
</evidence>
<dbReference type="HAMAP" id="MF_00530">
    <property type="entry name" value="ATP_synth_epsil_bac"/>
    <property type="match status" value="1"/>
</dbReference>
<dbReference type="OrthoDB" id="9791445at2"/>
<evidence type="ECO:0000256" key="1">
    <source>
        <dbReference type="ARBA" id="ARBA00004202"/>
    </source>
</evidence>
<comment type="subunit">
    <text evidence="8 9">F-type ATPases have 2 components, CF(1) - the catalytic core - and CF(0) - the membrane proton channel. CF(1) has five subunits: alpha(3), beta(3), gamma(1), delta(1), epsilon(1). CF(0) has three main subunits: a, b and c.</text>
</comment>
<dbReference type="InterPro" id="IPR036771">
    <property type="entry name" value="ATPsynth_dsu/esu_N"/>
</dbReference>
<protein>
    <recommendedName>
        <fullName evidence="8">ATP synthase epsilon chain</fullName>
    </recommendedName>
    <alternativeName>
        <fullName evidence="8">ATP synthase F1 sector epsilon subunit</fullName>
    </alternativeName>
    <alternativeName>
        <fullName evidence="8">F-ATPase epsilon subunit</fullName>
    </alternativeName>
</protein>
<proteinExistence type="inferred from homology"/>
<accession>A0A077LST4</accession>
<organism evidence="11 12">
    <name type="scientific">Nostocoides japonicum T1-X7</name>
    <dbReference type="NCBI Taxonomy" id="1194083"/>
    <lineage>
        <taxon>Bacteria</taxon>
        <taxon>Bacillati</taxon>
        <taxon>Actinomycetota</taxon>
        <taxon>Actinomycetes</taxon>
        <taxon>Micrococcales</taxon>
        <taxon>Intrasporangiaceae</taxon>
        <taxon>Nostocoides</taxon>
    </lineage>
</organism>
<keyword evidence="3 8" id="KW-0813">Transport</keyword>
<evidence type="ECO:0000256" key="6">
    <source>
        <dbReference type="ARBA" id="ARBA00023196"/>
    </source>
</evidence>
<dbReference type="Proteomes" id="UP000035721">
    <property type="component" value="Unassembled WGS sequence"/>
</dbReference>
<dbReference type="InterPro" id="IPR001469">
    <property type="entry name" value="ATP_synth_F1_dsu/esu"/>
</dbReference>
<dbReference type="SUPFAM" id="SSF51344">
    <property type="entry name" value="Epsilon subunit of F1F0-ATP synthase N-terminal domain"/>
    <property type="match status" value="1"/>
</dbReference>
<dbReference type="NCBIfam" id="NF009977">
    <property type="entry name" value="PRK13442.1"/>
    <property type="match status" value="1"/>
</dbReference>
<evidence type="ECO:0000256" key="5">
    <source>
        <dbReference type="ARBA" id="ARBA00023136"/>
    </source>
</evidence>
<dbReference type="STRING" id="1194083.BN12_1150021"/>
<keyword evidence="5 8" id="KW-0472">Membrane</keyword>
<dbReference type="InterPro" id="IPR020546">
    <property type="entry name" value="ATP_synth_F1_dsu/esu_N"/>
</dbReference>
<dbReference type="PANTHER" id="PTHR13822">
    <property type="entry name" value="ATP SYNTHASE DELTA/EPSILON CHAIN"/>
    <property type="match status" value="1"/>
</dbReference>
<evidence type="ECO:0000256" key="3">
    <source>
        <dbReference type="ARBA" id="ARBA00022448"/>
    </source>
</evidence>
<keyword evidence="8" id="KW-0375">Hydrogen ion transport</keyword>
<name>A0A077LST4_9MICO</name>
<keyword evidence="12" id="KW-1185">Reference proteome</keyword>
<dbReference type="NCBIfam" id="TIGR01216">
    <property type="entry name" value="ATP_synt_epsi"/>
    <property type="match status" value="1"/>
</dbReference>
<keyword evidence="8" id="KW-1003">Cell membrane</keyword>
<gene>
    <name evidence="8" type="primary">atpC</name>
    <name evidence="11" type="ORF">BN12_1150021</name>
</gene>
<dbReference type="EMBL" id="CAJB01000019">
    <property type="protein sequence ID" value="CCH76228.1"/>
    <property type="molecule type" value="Genomic_DNA"/>
</dbReference>
<dbReference type="GO" id="GO:0046933">
    <property type="term" value="F:proton-transporting ATP synthase activity, rotational mechanism"/>
    <property type="evidence" value="ECO:0007669"/>
    <property type="project" value="UniProtKB-UniRule"/>
</dbReference>
<dbReference type="PANTHER" id="PTHR13822:SF10">
    <property type="entry name" value="ATP SYNTHASE EPSILON CHAIN, CHLOROPLASTIC"/>
    <property type="match status" value="1"/>
</dbReference>
<reference evidence="11 12" key="1">
    <citation type="journal article" date="2013" name="ISME J.">
        <title>A metabolic model for members of the genus Tetrasphaera involved in enhanced biological phosphorus removal.</title>
        <authorList>
            <person name="Kristiansen R."/>
            <person name="Nguyen H.T.T."/>
            <person name="Saunders A.M."/>
            <person name="Nielsen J.L."/>
            <person name="Wimmer R."/>
            <person name="Le V.Q."/>
            <person name="McIlroy S.J."/>
            <person name="Petrovski S."/>
            <person name="Seviour R.J."/>
            <person name="Calteau A."/>
            <person name="Nielsen K.L."/>
            <person name="Nielsen P.H."/>
        </authorList>
    </citation>
    <scope>NUCLEOTIDE SEQUENCE [LARGE SCALE GENOMIC DNA]</scope>
    <source>
        <strain evidence="11 12">T1-X7</strain>
    </source>
</reference>
<keyword evidence="7 8" id="KW-0066">ATP synthesis</keyword>
<dbReference type="GO" id="GO:0005524">
    <property type="term" value="F:ATP binding"/>
    <property type="evidence" value="ECO:0007669"/>
    <property type="project" value="UniProtKB-UniRule"/>
</dbReference>
<feature type="domain" description="ATP synthase F1 complex delta/epsilon subunit N-terminal" evidence="10">
    <location>
        <begin position="4"/>
        <end position="82"/>
    </location>
</feature>
<evidence type="ECO:0000256" key="4">
    <source>
        <dbReference type="ARBA" id="ARBA00023065"/>
    </source>
</evidence>
<evidence type="ECO:0000259" key="10">
    <source>
        <dbReference type="Pfam" id="PF02823"/>
    </source>
</evidence>
<comment type="caution">
    <text evidence="11">The sequence shown here is derived from an EMBL/GenBank/DDBJ whole genome shotgun (WGS) entry which is preliminary data.</text>
</comment>
<evidence type="ECO:0000313" key="12">
    <source>
        <dbReference type="Proteomes" id="UP000035721"/>
    </source>
</evidence>
<sequence>MSSLTVDLVAADRVVWRGEAHQVNARSVEGELGVLPGHEPLLTILGEGDVTIRGTDGTSHAATIDEGFLSVDNNHVTIVAEHVTVTQA</sequence>
<evidence type="ECO:0000256" key="2">
    <source>
        <dbReference type="ARBA" id="ARBA00005712"/>
    </source>
</evidence>
<dbReference type="GO" id="GO:0045259">
    <property type="term" value="C:proton-transporting ATP synthase complex"/>
    <property type="evidence" value="ECO:0007669"/>
    <property type="project" value="UniProtKB-KW"/>
</dbReference>
<comment type="subcellular location">
    <subcellularLocation>
        <location evidence="1 8">Cell membrane</location>
        <topology evidence="1 8">Peripheral membrane protein</topology>
    </subcellularLocation>
</comment>
<keyword evidence="4 8" id="KW-0406">Ion transport</keyword>
<dbReference type="Gene3D" id="2.60.15.10">
    <property type="entry name" value="F0F1 ATP synthase delta/epsilon subunit, N-terminal"/>
    <property type="match status" value="1"/>
</dbReference>
<dbReference type="CDD" id="cd12152">
    <property type="entry name" value="F1-ATPase_delta"/>
    <property type="match status" value="1"/>
</dbReference>
<dbReference type="Pfam" id="PF02823">
    <property type="entry name" value="ATP-synt_DE_N"/>
    <property type="match status" value="1"/>
</dbReference>
<evidence type="ECO:0000256" key="9">
    <source>
        <dbReference type="RuleBase" id="RU003656"/>
    </source>
</evidence>
<keyword evidence="6 8" id="KW-0139">CF(1)</keyword>
<comment type="function">
    <text evidence="8">Produces ATP from ADP in the presence of a proton gradient across the membrane.</text>
</comment>